<evidence type="ECO:0000313" key="3">
    <source>
        <dbReference type="EMBL" id="MED6158282.1"/>
    </source>
</evidence>
<evidence type="ECO:0000256" key="1">
    <source>
        <dbReference type="SAM" id="MobiDB-lite"/>
    </source>
</evidence>
<keyword evidence="4" id="KW-1185">Reference proteome</keyword>
<dbReference type="InterPro" id="IPR058594">
    <property type="entry name" value="PB1-like_dom_pln"/>
</dbReference>
<dbReference type="Proteomes" id="UP001341840">
    <property type="component" value="Unassembled WGS sequence"/>
</dbReference>
<gene>
    <name evidence="3" type="ORF">PIB30_031339</name>
</gene>
<evidence type="ECO:0000313" key="4">
    <source>
        <dbReference type="Proteomes" id="UP001341840"/>
    </source>
</evidence>
<comment type="caution">
    <text evidence="3">The sequence shown here is derived from an EMBL/GenBank/DDBJ whole genome shotgun (WGS) entry which is preliminary data.</text>
</comment>
<protein>
    <recommendedName>
        <fullName evidence="2">PB1-like domain-containing protein</fullName>
    </recommendedName>
</protein>
<dbReference type="EMBL" id="JASCZI010120963">
    <property type="protein sequence ID" value="MED6158282.1"/>
    <property type="molecule type" value="Genomic_DNA"/>
</dbReference>
<organism evidence="3 4">
    <name type="scientific">Stylosanthes scabra</name>
    <dbReference type="NCBI Taxonomy" id="79078"/>
    <lineage>
        <taxon>Eukaryota</taxon>
        <taxon>Viridiplantae</taxon>
        <taxon>Streptophyta</taxon>
        <taxon>Embryophyta</taxon>
        <taxon>Tracheophyta</taxon>
        <taxon>Spermatophyta</taxon>
        <taxon>Magnoliopsida</taxon>
        <taxon>eudicotyledons</taxon>
        <taxon>Gunneridae</taxon>
        <taxon>Pentapetalae</taxon>
        <taxon>rosids</taxon>
        <taxon>fabids</taxon>
        <taxon>Fabales</taxon>
        <taxon>Fabaceae</taxon>
        <taxon>Papilionoideae</taxon>
        <taxon>50 kb inversion clade</taxon>
        <taxon>dalbergioids sensu lato</taxon>
        <taxon>Dalbergieae</taxon>
        <taxon>Pterocarpus clade</taxon>
        <taxon>Stylosanthes</taxon>
    </lineage>
</organism>
<feature type="region of interest" description="Disordered" evidence="1">
    <location>
        <begin position="122"/>
        <end position="184"/>
    </location>
</feature>
<name>A0ABU6UAL6_9FABA</name>
<proteinExistence type="predicted"/>
<feature type="compositionally biased region" description="Basic and acidic residues" evidence="1">
    <location>
        <begin position="161"/>
        <end position="170"/>
    </location>
</feature>
<dbReference type="Pfam" id="PF26130">
    <property type="entry name" value="PB1-like"/>
    <property type="match status" value="1"/>
</dbReference>
<accession>A0ABU6UAL6</accession>
<reference evidence="3 4" key="1">
    <citation type="journal article" date="2023" name="Plants (Basel)">
        <title>Bridging the Gap: Combining Genomics and Transcriptomics Approaches to Understand Stylosanthes scabra, an Orphan Legume from the Brazilian Caatinga.</title>
        <authorList>
            <person name="Ferreira-Neto J.R.C."/>
            <person name="da Silva M.D."/>
            <person name="Binneck E."/>
            <person name="de Melo N.F."/>
            <person name="da Silva R.H."/>
            <person name="de Melo A.L.T.M."/>
            <person name="Pandolfi V."/>
            <person name="Bustamante F.O."/>
            <person name="Brasileiro-Vidal A.C."/>
            <person name="Benko-Iseppon A.M."/>
        </authorList>
    </citation>
    <scope>NUCLEOTIDE SEQUENCE [LARGE SCALE GENOMIC DNA]</scope>
    <source>
        <tissue evidence="3">Leaves</tissue>
    </source>
</reference>
<evidence type="ECO:0000259" key="2">
    <source>
        <dbReference type="Pfam" id="PF26130"/>
    </source>
</evidence>
<feature type="compositionally biased region" description="Acidic residues" evidence="1">
    <location>
        <begin position="171"/>
        <end position="184"/>
    </location>
</feature>
<sequence length="248" mass="28139">MVYFNITLYHRRYFGFVDGAMRYVGWEKLTIMDKESDFWCIYEAKEQLLRFGHDKSDIAAMWYKDSAIKDCSIGLMMFINDRDSLEMLRIAEERGHVELFVVQYDEPKERFPKIGYVDAGGDLLGETDENGGEDGQNKEGSVEDVGPNGQSEEAAIEDATPNDKGEHQNEDDIVEGIDGEDDNDDAEYVPSANDVAIEDDVHFNDSEENLDLDDSLFGAETEVGEKGVADKEKRVVNEEFIDEEKDID</sequence>
<feature type="domain" description="PB1-like" evidence="2">
    <location>
        <begin position="4"/>
        <end position="102"/>
    </location>
</feature>